<reference evidence="1" key="1">
    <citation type="journal article" date="2008" name="BMC Genomics">
        <title>A conifer genomics resource of 200,000 spruce (Picea spp.) ESTs and 6,464 high-quality, sequence-finished full-length cDNAs for Sitka spruce (Picea sitchensis).</title>
        <authorList>
            <person name="Ralph S.G."/>
            <person name="Chun H.J."/>
            <person name="Kolosova N."/>
            <person name="Cooper D."/>
            <person name="Oddy C."/>
            <person name="Ritland C.E."/>
            <person name="Kirkpatrick R."/>
            <person name="Moore R."/>
            <person name="Barber S."/>
            <person name="Holt R.A."/>
            <person name="Jones S.J."/>
            <person name="Marra M.A."/>
            <person name="Douglas C.J."/>
            <person name="Ritland K."/>
            <person name="Bohlmann J."/>
        </authorList>
    </citation>
    <scope>NUCLEOTIDE SEQUENCE</scope>
    <source>
        <tissue evidence="1">Green portion of the leader tissue</tissue>
    </source>
</reference>
<dbReference type="EMBL" id="EF082086">
    <property type="protein sequence ID" value="ABK21464.1"/>
    <property type="molecule type" value="mRNA"/>
</dbReference>
<dbReference type="PANTHER" id="PTHR47076">
    <property type="entry name" value="NHL DOMAIN PROTEIN"/>
    <property type="match status" value="1"/>
</dbReference>
<sequence length="170" mass="19355">MGDPHKRPRSTTIVGLLFSCCFYGSDDERSLLPLSLFQKVRRSNPGADLVDANSQNWWRKSWKSVRRVGDWSESVINDVGSCCSGPKWKYFVRRFKADGKTIYSSRPSRFQYDPPSYELNFDDGLQHAEDHQFQGLSLSTVKLEESAGAGNPRKSLKDTQNLQVIRPCMS</sequence>
<name>A9NLF3_PICSI</name>
<accession>A9NLF3</accession>
<evidence type="ECO:0000313" key="1">
    <source>
        <dbReference type="EMBL" id="ABK21464.1"/>
    </source>
</evidence>
<organism evidence="1">
    <name type="scientific">Picea sitchensis</name>
    <name type="common">Sitka spruce</name>
    <name type="synonym">Pinus sitchensis</name>
    <dbReference type="NCBI Taxonomy" id="3332"/>
    <lineage>
        <taxon>Eukaryota</taxon>
        <taxon>Viridiplantae</taxon>
        <taxon>Streptophyta</taxon>
        <taxon>Embryophyta</taxon>
        <taxon>Tracheophyta</taxon>
        <taxon>Spermatophyta</taxon>
        <taxon>Pinopsida</taxon>
        <taxon>Pinidae</taxon>
        <taxon>Conifers I</taxon>
        <taxon>Pinales</taxon>
        <taxon>Pinaceae</taxon>
        <taxon>Picea</taxon>
    </lineage>
</organism>
<protein>
    <submittedName>
        <fullName evidence="1">Uncharacterized protein</fullName>
    </submittedName>
</protein>
<dbReference type="AlphaFoldDB" id="A9NLF3"/>
<dbReference type="PROSITE" id="PS51257">
    <property type="entry name" value="PROKAR_LIPOPROTEIN"/>
    <property type="match status" value="1"/>
</dbReference>
<proteinExistence type="evidence at transcript level"/>
<dbReference type="PANTHER" id="PTHR47076:SF1">
    <property type="entry name" value="NHL DOMAIN PROTEIN"/>
    <property type="match status" value="1"/>
</dbReference>